<reference evidence="2 3" key="1">
    <citation type="submission" date="2018-11" db="EMBL/GenBank/DDBJ databases">
        <title>Flavobacterium sp. nov., YIM 102600 draft genome.</title>
        <authorList>
            <person name="Li G."/>
            <person name="Jiang Y."/>
        </authorList>
    </citation>
    <scope>NUCLEOTIDE SEQUENCE [LARGE SCALE GENOMIC DNA]</scope>
    <source>
        <strain evidence="2 3">YIM 102600</strain>
    </source>
</reference>
<keyword evidence="3" id="KW-1185">Reference proteome</keyword>
<accession>A0A3P3WFS0</accession>
<sequence>MTTIKNTAFLLVLFLASLNSFACVPQQFSARKEMVEQKDSLAGVYVLDECENGRFKIQIEKSGTEYNYRILDKEKSIGKGKVRIMKDGDVTYLTFGAIGSLWEDGSIIVQNHGNAMNEYNHFTQCDSKYLTFKKNK</sequence>
<evidence type="ECO:0000313" key="3">
    <source>
        <dbReference type="Proteomes" id="UP000271937"/>
    </source>
</evidence>
<dbReference type="RefSeq" id="WP_125011114.1">
    <property type="nucleotide sequence ID" value="NZ_RQVR01000001.1"/>
</dbReference>
<comment type="caution">
    <text evidence="2">The sequence shown here is derived from an EMBL/GenBank/DDBJ whole genome shotgun (WGS) entry which is preliminary data.</text>
</comment>
<proteinExistence type="predicted"/>
<dbReference type="OrthoDB" id="2677145at2"/>
<keyword evidence="1" id="KW-0732">Signal</keyword>
<evidence type="ECO:0000256" key="1">
    <source>
        <dbReference type="SAM" id="SignalP"/>
    </source>
</evidence>
<gene>
    <name evidence="2" type="ORF">EG849_00440</name>
</gene>
<dbReference type="AlphaFoldDB" id="A0A3P3WFS0"/>
<evidence type="ECO:0008006" key="4">
    <source>
        <dbReference type="Google" id="ProtNLM"/>
    </source>
</evidence>
<name>A0A3P3WFS0_9FLAO</name>
<dbReference type="EMBL" id="RQVR01000001">
    <property type="protein sequence ID" value="RRJ93972.1"/>
    <property type="molecule type" value="Genomic_DNA"/>
</dbReference>
<evidence type="ECO:0000313" key="2">
    <source>
        <dbReference type="EMBL" id="RRJ93972.1"/>
    </source>
</evidence>
<dbReference type="Proteomes" id="UP000271937">
    <property type="component" value="Unassembled WGS sequence"/>
</dbReference>
<protein>
    <recommendedName>
        <fullName evidence="4">C-type lysozyme inhibitor domain-containing protein</fullName>
    </recommendedName>
</protein>
<feature type="chain" id="PRO_5018168155" description="C-type lysozyme inhibitor domain-containing protein" evidence="1">
    <location>
        <begin position="23"/>
        <end position="136"/>
    </location>
</feature>
<feature type="signal peptide" evidence="1">
    <location>
        <begin position="1"/>
        <end position="22"/>
    </location>
</feature>
<organism evidence="2 3">
    <name type="scientific">Flavobacterium macacae</name>
    <dbReference type="NCBI Taxonomy" id="2488993"/>
    <lineage>
        <taxon>Bacteria</taxon>
        <taxon>Pseudomonadati</taxon>
        <taxon>Bacteroidota</taxon>
        <taxon>Flavobacteriia</taxon>
        <taxon>Flavobacteriales</taxon>
        <taxon>Flavobacteriaceae</taxon>
        <taxon>Flavobacterium</taxon>
    </lineage>
</organism>